<organism evidence="4 5">
    <name type="scientific">Ascoidea rubescens DSM 1968</name>
    <dbReference type="NCBI Taxonomy" id="1344418"/>
    <lineage>
        <taxon>Eukaryota</taxon>
        <taxon>Fungi</taxon>
        <taxon>Dikarya</taxon>
        <taxon>Ascomycota</taxon>
        <taxon>Saccharomycotina</taxon>
        <taxon>Saccharomycetes</taxon>
        <taxon>Ascoideaceae</taxon>
        <taxon>Ascoidea</taxon>
    </lineage>
</organism>
<evidence type="ECO:0000313" key="4">
    <source>
        <dbReference type="EMBL" id="ODV60112.1"/>
    </source>
</evidence>
<proteinExistence type="predicted"/>
<dbReference type="InterPro" id="IPR047205">
    <property type="entry name" value="RMP1"/>
</dbReference>
<dbReference type="GO" id="GO:0042134">
    <property type="term" value="F:rRNA primary transcript binding"/>
    <property type="evidence" value="ECO:0007669"/>
    <property type="project" value="InterPro"/>
</dbReference>
<keyword evidence="2" id="KW-1133">Transmembrane helix</keyword>
<dbReference type="InParanoid" id="A0A1D2VEV6"/>
<dbReference type="GO" id="GO:0000466">
    <property type="term" value="P:maturation of 5.8S rRNA from tricistronic rRNA transcript (SSU-rRNA, 5.8S rRNA, LSU-rRNA)"/>
    <property type="evidence" value="ECO:0007669"/>
    <property type="project" value="TreeGrafter"/>
</dbReference>
<dbReference type="OrthoDB" id="5414547at2759"/>
<dbReference type="RefSeq" id="XP_020046419.1">
    <property type="nucleotide sequence ID" value="XM_020191894.1"/>
</dbReference>
<feature type="region of interest" description="Disordered" evidence="1">
    <location>
        <begin position="222"/>
        <end position="280"/>
    </location>
</feature>
<dbReference type="Pfam" id="PF20945">
    <property type="entry name" value="RMP1"/>
    <property type="match status" value="1"/>
</dbReference>
<feature type="compositionally biased region" description="Polar residues" evidence="1">
    <location>
        <begin position="238"/>
        <end position="250"/>
    </location>
</feature>
<evidence type="ECO:0000256" key="1">
    <source>
        <dbReference type="SAM" id="MobiDB-lite"/>
    </source>
</evidence>
<keyword evidence="5" id="KW-1185">Reference proteome</keyword>
<name>A0A1D2VEV6_9ASCO</name>
<feature type="compositionally biased region" description="Basic residues" evidence="1">
    <location>
        <begin position="257"/>
        <end position="270"/>
    </location>
</feature>
<dbReference type="PANTHER" id="PTHR37792">
    <property type="entry name" value="RIBONUCLEASE MRP PROTEIN SUBUNIT RMP1"/>
    <property type="match status" value="1"/>
</dbReference>
<accession>A0A1D2VEV6</accession>
<feature type="compositionally biased region" description="Basic and acidic residues" evidence="1">
    <location>
        <begin position="222"/>
        <end position="232"/>
    </location>
</feature>
<reference evidence="5" key="1">
    <citation type="submission" date="2016-05" db="EMBL/GenBank/DDBJ databases">
        <title>Comparative genomics of biotechnologically important yeasts.</title>
        <authorList>
            <consortium name="DOE Joint Genome Institute"/>
            <person name="Riley R."/>
            <person name="Haridas S."/>
            <person name="Wolfe K.H."/>
            <person name="Lopes M.R."/>
            <person name="Hittinger C.T."/>
            <person name="Goker M."/>
            <person name="Salamov A."/>
            <person name="Wisecaver J."/>
            <person name="Long T.M."/>
            <person name="Aerts A.L."/>
            <person name="Barry K."/>
            <person name="Choi C."/>
            <person name="Clum A."/>
            <person name="Coughlan A.Y."/>
            <person name="Deshpande S."/>
            <person name="Douglass A.P."/>
            <person name="Hanson S.J."/>
            <person name="Klenk H.-P."/>
            <person name="Labutti K."/>
            <person name="Lapidus A."/>
            <person name="Lindquist E."/>
            <person name="Lipzen A."/>
            <person name="Meier-Kolthoff J.P."/>
            <person name="Ohm R.A."/>
            <person name="Otillar R.P."/>
            <person name="Pangilinan J."/>
            <person name="Peng Y."/>
            <person name="Rokas A."/>
            <person name="Rosa C.A."/>
            <person name="Scheuner C."/>
            <person name="Sibirny A.A."/>
            <person name="Slot J.C."/>
            <person name="Stielow J.B."/>
            <person name="Sun H."/>
            <person name="Kurtzman C.P."/>
            <person name="Blackwell M."/>
            <person name="Grigoriev I.V."/>
            <person name="Jeffries T.W."/>
        </authorList>
    </citation>
    <scope>NUCLEOTIDE SEQUENCE [LARGE SCALE GENOMIC DNA]</scope>
    <source>
        <strain evidence="5">DSM 1968</strain>
    </source>
</reference>
<evidence type="ECO:0000256" key="2">
    <source>
        <dbReference type="SAM" id="Phobius"/>
    </source>
</evidence>
<feature type="transmembrane region" description="Helical" evidence="2">
    <location>
        <begin position="111"/>
        <end position="134"/>
    </location>
</feature>
<evidence type="ECO:0000259" key="3">
    <source>
        <dbReference type="Pfam" id="PF20945"/>
    </source>
</evidence>
<dbReference type="EMBL" id="KV454483">
    <property type="protein sequence ID" value="ODV60112.1"/>
    <property type="molecule type" value="Genomic_DNA"/>
</dbReference>
<feature type="domain" description="RNase MRP protein 1 RNA binding" evidence="3">
    <location>
        <begin position="27"/>
        <end position="136"/>
    </location>
</feature>
<sequence>METRPFNLPDLLIPAADQKLLISELDILSHIYKRNKNQHSSSNYWSHINIIYRNLRKIINSLSSLNKIINKDSNKDNRKDISKVIHKYNKINDNLINQVLFFKKKLIPSSYIRFHGVINLGQFITLGLTLIAILSRLSHIFNKIPLFKFLSSNSTNLINKVDQINQDNQINQTVNNNDDIGEVLSPNDLQNIKSISHSNISNIPAIPAIPGETVRSRKRKLESVSKSDDIGSKKVKIASSSILPQNSKTPSISSKKDKQKLKKKKSKSKSKNVMDDIFGF</sequence>
<dbReference type="AlphaFoldDB" id="A0A1D2VEV6"/>
<dbReference type="GO" id="GO:0000172">
    <property type="term" value="C:ribonuclease MRP complex"/>
    <property type="evidence" value="ECO:0007669"/>
    <property type="project" value="InterPro"/>
</dbReference>
<dbReference type="Proteomes" id="UP000095038">
    <property type="component" value="Unassembled WGS sequence"/>
</dbReference>
<keyword evidence="2" id="KW-0472">Membrane</keyword>
<gene>
    <name evidence="4" type="ORF">ASCRUDRAFT_71154</name>
</gene>
<evidence type="ECO:0000313" key="5">
    <source>
        <dbReference type="Proteomes" id="UP000095038"/>
    </source>
</evidence>
<dbReference type="PANTHER" id="PTHR37792:SF1">
    <property type="entry name" value="RIBONUCLEASE MRP PROTEIN SUBUNIT RMP1"/>
    <property type="match status" value="1"/>
</dbReference>
<dbReference type="GO" id="GO:0000294">
    <property type="term" value="P:nuclear-transcribed mRNA catabolic process, RNase MRP-dependent"/>
    <property type="evidence" value="ECO:0007669"/>
    <property type="project" value="TreeGrafter"/>
</dbReference>
<dbReference type="InterPro" id="IPR047204">
    <property type="entry name" value="RMP1_RBD"/>
</dbReference>
<keyword evidence="2" id="KW-0812">Transmembrane</keyword>
<protein>
    <recommendedName>
        <fullName evidence="3">RNase MRP protein 1 RNA binding domain-containing protein</fullName>
    </recommendedName>
</protein>
<dbReference type="GeneID" id="30965530"/>
<dbReference type="STRING" id="1344418.A0A1D2VEV6"/>
<dbReference type="CDD" id="cd22573">
    <property type="entry name" value="RMP1_RBD"/>
    <property type="match status" value="1"/>
</dbReference>